<feature type="coiled-coil region" evidence="1">
    <location>
        <begin position="98"/>
        <end position="125"/>
    </location>
</feature>
<dbReference type="EMBL" id="JABCKI010006127">
    <property type="protein sequence ID" value="KAG5635298.1"/>
    <property type="molecule type" value="Genomic_DNA"/>
</dbReference>
<evidence type="ECO:0000313" key="4">
    <source>
        <dbReference type="Proteomes" id="UP000717328"/>
    </source>
</evidence>
<proteinExistence type="predicted"/>
<dbReference type="AlphaFoldDB" id="A0A9P7FS74"/>
<evidence type="ECO:0000256" key="1">
    <source>
        <dbReference type="SAM" id="Coils"/>
    </source>
</evidence>
<evidence type="ECO:0000313" key="3">
    <source>
        <dbReference type="EMBL" id="KAG5635298.1"/>
    </source>
</evidence>
<protein>
    <submittedName>
        <fullName evidence="3">Uncharacterized protein</fullName>
    </submittedName>
</protein>
<gene>
    <name evidence="3" type="ORF">H0H81_011780</name>
</gene>
<keyword evidence="4" id="KW-1185">Reference proteome</keyword>
<reference evidence="3" key="1">
    <citation type="submission" date="2021-02" db="EMBL/GenBank/DDBJ databases">
        <authorList>
            <person name="Nieuwenhuis M."/>
            <person name="Van De Peppel L.J.J."/>
        </authorList>
    </citation>
    <scope>NUCLEOTIDE SEQUENCE</scope>
    <source>
        <strain evidence="3">D49</strain>
    </source>
</reference>
<comment type="caution">
    <text evidence="3">The sequence shown here is derived from an EMBL/GenBank/DDBJ whole genome shotgun (WGS) entry which is preliminary data.</text>
</comment>
<feature type="compositionally biased region" description="Basic and acidic residues" evidence="2">
    <location>
        <begin position="444"/>
        <end position="473"/>
    </location>
</feature>
<feature type="coiled-coil region" evidence="1">
    <location>
        <begin position="338"/>
        <end position="418"/>
    </location>
</feature>
<keyword evidence="1" id="KW-0175">Coiled coil</keyword>
<reference evidence="3" key="2">
    <citation type="submission" date="2021-10" db="EMBL/GenBank/DDBJ databases">
        <title>Phylogenomics reveals ancestral predisposition of the termite-cultivated fungus Termitomyces towards a domesticated lifestyle.</title>
        <authorList>
            <person name="Auxier B."/>
            <person name="Grum-Grzhimaylo A."/>
            <person name="Cardenas M.E."/>
            <person name="Lodge J.D."/>
            <person name="Laessoe T."/>
            <person name="Pedersen O."/>
            <person name="Smith M.E."/>
            <person name="Kuyper T.W."/>
            <person name="Franco-Molano E.A."/>
            <person name="Baroni T.J."/>
            <person name="Aanen D.K."/>
        </authorList>
    </citation>
    <scope>NUCLEOTIDE SEQUENCE</scope>
    <source>
        <strain evidence="3">D49</strain>
    </source>
</reference>
<feature type="coiled-coil region" evidence="1">
    <location>
        <begin position="21"/>
        <end position="74"/>
    </location>
</feature>
<dbReference type="Proteomes" id="UP000717328">
    <property type="component" value="Unassembled WGS sequence"/>
</dbReference>
<organism evidence="3 4">
    <name type="scientific">Sphagnurus paluster</name>
    <dbReference type="NCBI Taxonomy" id="117069"/>
    <lineage>
        <taxon>Eukaryota</taxon>
        <taxon>Fungi</taxon>
        <taxon>Dikarya</taxon>
        <taxon>Basidiomycota</taxon>
        <taxon>Agaricomycotina</taxon>
        <taxon>Agaricomycetes</taxon>
        <taxon>Agaricomycetidae</taxon>
        <taxon>Agaricales</taxon>
        <taxon>Tricholomatineae</taxon>
        <taxon>Lyophyllaceae</taxon>
        <taxon>Sphagnurus</taxon>
    </lineage>
</organism>
<evidence type="ECO:0000256" key="2">
    <source>
        <dbReference type="SAM" id="MobiDB-lite"/>
    </source>
</evidence>
<accession>A0A9P7FS74</accession>
<sequence length="557" mass="63278">MDLHDEPELLNQMIVLLGRELKAANTTIAELRTALEQEKAGNAAEQLNEARREIEELQAKLKKNKLRISFLEKTESDQREAERSEEIEELRTKLKLVGGRANDKVQELQTELRESNEQQKLAERTKAAEWNAGRLRDTLEGVTRKNRLLREEQAARNGTQPGNTLNPDAAIMDDAKEEMNKRLLREANVSLEGELLRAREKCEAEERKNLRFQMVNDGLKEKVAELTHRKGVMANELAQRNLVGLGAQFKPCYNLTRRDMQMIFEVQEKSRGLEAIKERVIGEQRIKACQRPQMIIIAQDTEATHSGMVPTKFSKLHSRMGVDNRGAGDIAELQEEPRDELREDLAAAFEEREAARRCAEAAQIALVQATAVANDLRMKLREIEDEWSLINEGEGRENRDLREEVMRLTGEKAVLAAEVEKPAKKMPEVGPEMEEQMHDLQNHTDRLSRGRTPDAGPEKEEQADKAARVRDSEGVQSLENAQFTRFIKSMSAPPPDLPKDYSSLGPIKHSISSRKELKTLLESILPPSSRFAEDYNVKKRKVNEEAGGGQRHKRAKT</sequence>
<name>A0A9P7FS74_9AGAR</name>
<feature type="region of interest" description="Disordered" evidence="2">
    <location>
        <begin position="444"/>
        <end position="477"/>
    </location>
</feature>
<feature type="coiled-coil region" evidence="1">
    <location>
        <begin position="181"/>
        <end position="208"/>
    </location>
</feature>